<name>A0A0N8GT26_9CHLR</name>
<protein>
    <submittedName>
        <fullName evidence="1">Uncharacterized protein</fullName>
    </submittedName>
</protein>
<proteinExistence type="predicted"/>
<reference evidence="1 2" key="1">
    <citation type="submission" date="2015-07" db="EMBL/GenBank/DDBJ databases">
        <title>Whole genome sequence of Herpetosiphon geysericola DSM 7119.</title>
        <authorList>
            <person name="Hemp J."/>
            <person name="Ward L.M."/>
            <person name="Pace L.A."/>
            <person name="Fischer W.W."/>
        </authorList>
    </citation>
    <scope>NUCLEOTIDE SEQUENCE [LARGE SCALE GENOMIC DNA]</scope>
    <source>
        <strain evidence="1 2">DSM 7119</strain>
    </source>
</reference>
<sequence length="71" mass="8082">MPRSLVIERENLPTVVQGWLDAIGLEHHDTVELVFTEGELVLRRPLSPELRAWAKGVVDAYDREFQSLIGL</sequence>
<gene>
    <name evidence="1" type="ORF">SE18_03865</name>
</gene>
<evidence type="ECO:0000313" key="2">
    <source>
        <dbReference type="Proteomes" id="UP000050277"/>
    </source>
</evidence>
<dbReference type="AlphaFoldDB" id="A0A0N8GT26"/>
<organism evidence="1 2">
    <name type="scientific">Herpetosiphon geysericola</name>
    <dbReference type="NCBI Taxonomy" id="70996"/>
    <lineage>
        <taxon>Bacteria</taxon>
        <taxon>Bacillati</taxon>
        <taxon>Chloroflexota</taxon>
        <taxon>Chloroflexia</taxon>
        <taxon>Herpetosiphonales</taxon>
        <taxon>Herpetosiphonaceae</taxon>
        <taxon>Herpetosiphon</taxon>
    </lineage>
</organism>
<dbReference type="OrthoDB" id="163752at2"/>
<evidence type="ECO:0000313" key="1">
    <source>
        <dbReference type="EMBL" id="KPL90922.1"/>
    </source>
</evidence>
<dbReference type="Proteomes" id="UP000050277">
    <property type="component" value="Unassembled WGS sequence"/>
</dbReference>
<comment type="caution">
    <text evidence="1">The sequence shown here is derived from an EMBL/GenBank/DDBJ whole genome shotgun (WGS) entry which is preliminary data.</text>
</comment>
<dbReference type="EMBL" id="LGKP01000008">
    <property type="protein sequence ID" value="KPL90922.1"/>
    <property type="molecule type" value="Genomic_DNA"/>
</dbReference>
<keyword evidence="2" id="KW-1185">Reference proteome</keyword>
<accession>A0A0N8GT26</accession>
<dbReference type="RefSeq" id="WP_054533102.1">
    <property type="nucleotide sequence ID" value="NZ_LGKP01000008.1"/>
</dbReference>